<sequence length="276" mass="29934">MSSLHTPNEIESILNRLSIYQGAQQTKCASELENVAQQSNLHRIVTPSLMTYILEFVSPSRADCVIKAACLVLANSCTTDDLTNCKYYLANGVSERCGSVLSERGASAACVFAVLDVVATLCTGCRDARDAFRPLIAPTLSAVKNHKTNLEIHFACVCALATQTLADPLSSLAVARNNGLQILVEIYKWSAKQREAQSRSQDDHRLALDTMKWAKQALMNVLRCPASDVDMFCAKIQWGTFGTVVAIDELKICAGMERKKILAAIQQGPSGSTTSS</sequence>
<protein>
    <submittedName>
        <fullName evidence="1">Uncharacterized protein</fullName>
    </submittedName>
</protein>
<dbReference type="OrthoDB" id="270509at2759"/>
<proteinExistence type="predicted"/>
<dbReference type="AlphaFoldDB" id="A0A0S4JRE0"/>
<dbReference type="VEuPathDB" id="TriTrypDB:BSAL_42170"/>
<dbReference type="OMA" id="KICAGME"/>
<organism evidence="1 2">
    <name type="scientific">Bodo saltans</name>
    <name type="common">Flagellated protozoan</name>
    <dbReference type="NCBI Taxonomy" id="75058"/>
    <lineage>
        <taxon>Eukaryota</taxon>
        <taxon>Discoba</taxon>
        <taxon>Euglenozoa</taxon>
        <taxon>Kinetoplastea</taxon>
        <taxon>Metakinetoplastina</taxon>
        <taxon>Eubodonida</taxon>
        <taxon>Bodonidae</taxon>
        <taxon>Bodo</taxon>
    </lineage>
</organism>
<dbReference type="InterPro" id="IPR016024">
    <property type="entry name" value="ARM-type_fold"/>
</dbReference>
<reference evidence="2" key="1">
    <citation type="submission" date="2015-09" db="EMBL/GenBank/DDBJ databases">
        <authorList>
            <consortium name="Pathogen Informatics"/>
        </authorList>
    </citation>
    <scope>NUCLEOTIDE SEQUENCE [LARGE SCALE GENOMIC DNA]</scope>
    <source>
        <strain evidence="2">Lake Konstanz</strain>
    </source>
</reference>
<evidence type="ECO:0000313" key="1">
    <source>
        <dbReference type="EMBL" id="CUG93344.1"/>
    </source>
</evidence>
<name>A0A0S4JRE0_BODSA</name>
<dbReference type="EMBL" id="CYKH01002144">
    <property type="protein sequence ID" value="CUG93344.1"/>
    <property type="molecule type" value="Genomic_DNA"/>
</dbReference>
<dbReference type="SUPFAM" id="SSF48371">
    <property type="entry name" value="ARM repeat"/>
    <property type="match status" value="1"/>
</dbReference>
<keyword evidence="2" id="KW-1185">Reference proteome</keyword>
<accession>A0A0S4JRE0</accession>
<evidence type="ECO:0000313" key="2">
    <source>
        <dbReference type="Proteomes" id="UP000051952"/>
    </source>
</evidence>
<dbReference type="Proteomes" id="UP000051952">
    <property type="component" value="Unassembled WGS sequence"/>
</dbReference>
<dbReference type="Gene3D" id="1.25.10.10">
    <property type="entry name" value="Leucine-rich Repeat Variant"/>
    <property type="match status" value="1"/>
</dbReference>
<dbReference type="InterPro" id="IPR011989">
    <property type="entry name" value="ARM-like"/>
</dbReference>
<gene>
    <name evidence="1" type="ORF">BSAL_42170</name>
</gene>